<name>A0AAW0KUD6_QUESU</name>
<accession>A0AAW0KUD6</accession>
<dbReference type="NCBIfam" id="TIGR00756">
    <property type="entry name" value="PPR"/>
    <property type="match status" value="1"/>
</dbReference>
<reference evidence="1 2" key="1">
    <citation type="journal article" date="2018" name="Sci. Data">
        <title>The draft genome sequence of cork oak.</title>
        <authorList>
            <person name="Ramos A.M."/>
            <person name="Usie A."/>
            <person name="Barbosa P."/>
            <person name="Barros P.M."/>
            <person name="Capote T."/>
            <person name="Chaves I."/>
            <person name="Simoes F."/>
            <person name="Abreu I."/>
            <person name="Carrasquinho I."/>
            <person name="Faro C."/>
            <person name="Guimaraes J.B."/>
            <person name="Mendonca D."/>
            <person name="Nobrega F."/>
            <person name="Rodrigues L."/>
            <person name="Saibo N.J.M."/>
            <person name="Varela M.C."/>
            <person name="Egas C."/>
            <person name="Matos J."/>
            <person name="Miguel C.M."/>
            <person name="Oliveira M.M."/>
            <person name="Ricardo C.P."/>
            <person name="Goncalves S."/>
        </authorList>
    </citation>
    <scope>NUCLEOTIDE SEQUENCE [LARGE SCALE GENOMIC DNA]</scope>
    <source>
        <strain evidence="2">cv. HL8</strain>
    </source>
</reference>
<dbReference type="AlphaFoldDB" id="A0AAW0KUD6"/>
<protein>
    <submittedName>
        <fullName evidence="1">Pentatricopeptide repeat-containing protein</fullName>
    </submittedName>
</protein>
<organism evidence="1 2">
    <name type="scientific">Quercus suber</name>
    <name type="common">Cork oak</name>
    <dbReference type="NCBI Taxonomy" id="58331"/>
    <lineage>
        <taxon>Eukaryota</taxon>
        <taxon>Viridiplantae</taxon>
        <taxon>Streptophyta</taxon>
        <taxon>Embryophyta</taxon>
        <taxon>Tracheophyta</taxon>
        <taxon>Spermatophyta</taxon>
        <taxon>Magnoliopsida</taxon>
        <taxon>eudicotyledons</taxon>
        <taxon>Gunneridae</taxon>
        <taxon>Pentapetalae</taxon>
        <taxon>rosids</taxon>
        <taxon>fabids</taxon>
        <taxon>Fagales</taxon>
        <taxon>Fagaceae</taxon>
        <taxon>Quercus</taxon>
    </lineage>
</organism>
<evidence type="ECO:0000313" key="1">
    <source>
        <dbReference type="EMBL" id="KAK7842545.1"/>
    </source>
</evidence>
<comment type="caution">
    <text evidence="1">The sequence shown here is derived from an EMBL/GenBank/DDBJ whole genome shotgun (WGS) entry which is preliminary data.</text>
</comment>
<dbReference type="InterPro" id="IPR002885">
    <property type="entry name" value="PPR_rpt"/>
</dbReference>
<proteinExistence type="predicted"/>
<keyword evidence="2" id="KW-1185">Reference proteome</keyword>
<evidence type="ECO:0000313" key="2">
    <source>
        <dbReference type="Proteomes" id="UP000237347"/>
    </source>
</evidence>
<gene>
    <name evidence="1" type="ORF">CFP56_013650</name>
</gene>
<dbReference type="Proteomes" id="UP000237347">
    <property type="component" value="Unassembled WGS sequence"/>
</dbReference>
<dbReference type="EMBL" id="PKMF04000219">
    <property type="protein sequence ID" value="KAK7842545.1"/>
    <property type="molecule type" value="Genomic_DNA"/>
</dbReference>
<sequence length="99" mass="11549">MFILLPSVWLLGSHHQSLNGILDFRMSWCRRIFPIQETCSLNEKEPQTVVSKLVFQFMNDNQHKVSHPVKFMYTTAFDVLGKANRPVEALDVFHSMQIK</sequence>